<name>A0A8J2M663_9BILA</name>
<feature type="transmembrane region" description="Helical" evidence="2">
    <location>
        <begin position="246"/>
        <end position="265"/>
    </location>
</feature>
<comment type="caution">
    <text evidence="3">The sequence shown here is derived from an EMBL/GenBank/DDBJ whole genome shotgun (WGS) entry which is preliminary data.</text>
</comment>
<dbReference type="InterPro" id="IPR036259">
    <property type="entry name" value="MFS_trans_sf"/>
</dbReference>
<reference evidence="3" key="1">
    <citation type="submission" date="2021-09" db="EMBL/GenBank/DDBJ databases">
        <authorList>
            <consortium name="Pathogen Informatics"/>
        </authorList>
    </citation>
    <scope>NUCLEOTIDE SEQUENCE</scope>
</reference>
<feature type="region of interest" description="Disordered" evidence="1">
    <location>
        <begin position="31"/>
        <end position="69"/>
    </location>
</feature>
<evidence type="ECO:0000256" key="1">
    <source>
        <dbReference type="SAM" id="MobiDB-lite"/>
    </source>
</evidence>
<evidence type="ECO:0000313" key="4">
    <source>
        <dbReference type="Proteomes" id="UP000746747"/>
    </source>
</evidence>
<keyword evidence="2" id="KW-0472">Membrane</keyword>
<keyword evidence="4" id="KW-1185">Reference proteome</keyword>
<proteinExistence type="predicted"/>
<feature type="transmembrane region" description="Helical" evidence="2">
    <location>
        <begin position="166"/>
        <end position="187"/>
    </location>
</feature>
<sequence>MCSHPSKIENIEQLCESNVNHPCYNIRKMTNRSGRSEKRKTTNITIPSGIEETSKLHTHMESPPSLPVIDDYNIKSSNSKLESKKEQTANDSNVESSDVFRKRGTQNNIAVSLVVFSDQMINKRRLTIAIISCICGIYAIYIALSRNSSVYGYESRHQSAYTIKNILLLYGMVQLLLSTIFFCIYTITKINENKWCCQIFRFIGCIIYLLIALFVLLIGIIGFYWVLKLYGHVEYEDRQSVDYVDIMLYNSSMFIFSFNLCFALLKCCWWN</sequence>
<dbReference type="AlphaFoldDB" id="A0A8J2M663"/>
<feature type="transmembrane region" description="Helical" evidence="2">
    <location>
        <begin position="199"/>
        <end position="226"/>
    </location>
</feature>
<evidence type="ECO:0000313" key="3">
    <source>
        <dbReference type="EMBL" id="CAG9536564.1"/>
    </source>
</evidence>
<keyword evidence="2" id="KW-1133">Transmembrane helix</keyword>
<feature type="transmembrane region" description="Helical" evidence="2">
    <location>
        <begin position="126"/>
        <end position="146"/>
    </location>
</feature>
<keyword evidence="2" id="KW-0812">Transmembrane</keyword>
<accession>A0A8J2M663</accession>
<dbReference type="EMBL" id="CAKAEH010001465">
    <property type="protein sequence ID" value="CAG9536564.1"/>
    <property type="molecule type" value="Genomic_DNA"/>
</dbReference>
<dbReference type="OrthoDB" id="5867602at2759"/>
<organism evidence="3 4">
    <name type="scientific">Cercopithifilaria johnstoni</name>
    <dbReference type="NCBI Taxonomy" id="2874296"/>
    <lineage>
        <taxon>Eukaryota</taxon>
        <taxon>Metazoa</taxon>
        <taxon>Ecdysozoa</taxon>
        <taxon>Nematoda</taxon>
        <taxon>Chromadorea</taxon>
        <taxon>Rhabditida</taxon>
        <taxon>Spirurina</taxon>
        <taxon>Spiruromorpha</taxon>
        <taxon>Filarioidea</taxon>
        <taxon>Onchocercidae</taxon>
        <taxon>Cercopithifilaria</taxon>
    </lineage>
</organism>
<dbReference type="SUPFAM" id="SSF103473">
    <property type="entry name" value="MFS general substrate transporter"/>
    <property type="match status" value="1"/>
</dbReference>
<gene>
    <name evidence="3" type="ORF">CJOHNSTONI_LOCUS6471</name>
</gene>
<evidence type="ECO:0000256" key="2">
    <source>
        <dbReference type="SAM" id="Phobius"/>
    </source>
</evidence>
<dbReference type="Proteomes" id="UP000746747">
    <property type="component" value="Unassembled WGS sequence"/>
</dbReference>
<protein>
    <submittedName>
        <fullName evidence="3">Uncharacterized protein</fullName>
    </submittedName>
</protein>